<proteinExistence type="predicted"/>
<dbReference type="EMBL" id="BBNU01000014">
    <property type="protein sequence ID" value="GAL81190.1"/>
    <property type="molecule type" value="Genomic_DNA"/>
</dbReference>
<organism evidence="2 3">
    <name type="scientific">Algibacter lectus</name>
    <dbReference type="NCBI Taxonomy" id="221126"/>
    <lineage>
        <taxon>Bacteria</taxon>
        <taxon>Pseudomonadati</taxon>
        <taxon>Bacteroidota</taxon>
        <taxon>Flavobacteriia</taxon>
        <taxon>Flavobacteriales</taxon>
        <taxon>Flavobacteriaceae</taxon>
        <taxon>Algibacter</taxon>
    </lineage>
</organism>
<feature type="signal peptide" evidence="1">
    <location>
        <begin position="1"/>
        <end position="22"/>
    </location>
</feature>
<dbReference type="Proteomes" id="UP000029643">
    <property type="component" value="Unassembled WGS sequence"/>
</dbReference>
<keyword evidence="1" id="KW-0732">Signal</keyword>
<sequence length="267" mass="30540">MLNLKRLACFICLFATYQTAFSQLGFSHEIGVIAGPVQFRADYGQRDNSSTNFENSGFGIGIVHYLNFAYRADCNCYTTESYFNDHFKLRNEISYNKSNLEHVGRWVDVNKNSDDTNRLRGHKGVAENFDIGTQLEFYPLSIRDFQSFSPRVAPFVSLGIHYTAFTPSVTTTYANPNPTAVGDVTDASNFYSLWDPGSVDATPGSTFSTVMSVGMRYKLDRVSDLMIDFRGQFYFSDWVDGLNHQLDYNKNNDWLMWFNVGYIYYLD</sequence>
<evidence type="ECO:0000256" key="1">
    <source>
        <dbReference type="SAM" id="SignalP"/>
    </source>
</evidence>
<dbReference type="STRING" id="221126.SAMN04489722_104243"/>
<name>A0A090WVM0_9FLAO</name>
<protein>
    <recommendedName>
        <fullName evidence="4">Glutamate dehydrogenase</fullName>
    </recommendedName>
</protein>
<reference evidence="2 3" key="1">
    <citation type="journal article" date="2014" name="Genome Announc.">
        <title>Draft Genome Sequences of Marine Flavobacterium Algibacter lectus Strains SS8 and NR4.</title>
        <authorList>
            <person name="Takatani N."/>
            <person name="Nakanishi M."/>
            <person name="Meirelles P."/>
            <person name="Mino S."/>
            <person name="Suda W."/>
            <person name="Oshima K."/>
            <person name="Hattori M."/>
            <person name="Ohkuma M."/>
            <person name="Hosokawa M."/>
            <person name="Miyashita K."/>
            <person name="Thompson F.L."/>
            <person name="Niwa A."/>
            <person name="Sawabe T."/>
            <person name="Sawabe T."/>
        </authorList>
    </citation>
    <scope>NUCLEOTIDE SEQUENCE [LARGE SCALE GENOMIC DNA]</scope>
    <source>
        <strain evidence="3">JCM19274</strain>
    </source>
</reference>
<dbReference type="AlphaFoldDB" id="A0A090WVM0"/>
<gene>
    <name evidence="2" type="ORF">JCM19274_3934</name>
</gene>
<comment type="caution">
    <text evidence="2">The sequence shown here is derived from an EMBL/GenBank/DDBJ whole genome shotgun (WGS) entry which is preliminary data.</text>
</comment>
<accession>A0A090WVM0</accession>
<feature type="chain" id="PRO_5010408542" description="Glutamate dehydrogenase" evidence="1">
    <location>
        <begin position="23"/>
        <end position="267"/>
    </location>
</feature>
<evidence type="ECO:0008006" key="4">
    <source>
        <dbReference type="Google" id="ProtNLM"/>
    </source>
</evidence>
<evidence type="ECO:0000313" key="2">
    <source>
        <dbReference type="EMBL" id="GAL81190.1"/>
    </source>
</evidence>
<dbReference type="NCBIfam" id="NF047659">
    <property type="entry name" value="THC0290_0291_fam"/>
    <property type="match status" value="1"/>
</dbReference>
<dbReference type="RefSeq" id="WP_042499515.1">
    <property type="nucleotide sequence ID" value="NZ_BBNU01000014.1"/>
</dbReference>
<evidence type="ECO:0000313" key="3">
    <source>
        <dbReference type="Proteomes" id="UP000029643"/>
    </source>
</evidence>